<feature type="transmembrane region" description="Helical" evidence="1">
    <location>
        <begin position="111"/>
        <end position="134"/>
    </location>
</feature>
<feature type="transmembrane region" description="Helical" evidence="1">
    <location>
        <begin position="154"/>
        <end position="175"/>
    </location>
</feature>
<sequence>MIELLVCAVVLLPLLPFSLGVNAVLQAVPAWLRALLLVALPVAGAYVLGGVAVPVGPLARVIQVLAAVTALLYAWRLLAVRELFIWARLQASSAWPLIWLAWLFGMPDDRLIAVALALSLPAAVLTLLACALRRRLGGAYLGLRGRLGPAYPRLTGAVVVALVAALAAPPFPGFFSMMAVLLQMPAVCVFTVLAVWILWSWAAALLWQHGLFGDPWPRPVGTSDLSVSAGAVWVLLALIAVSLGLIGSWAWWMR</sequence>
<dbReference type="AlphaFoldDB" id="A0A0K6HSB8"/>
<accession>A0A0K6HSB8</accession>
<feature type="transmembrane region" description="Helical" evidence="1">
    <location>
        <begin position="85"/>
        <end position="104"/>
    </location>
</feature>
<evidence type="ECO:0000313" key="3">
    <source>
        <dbReference type="Proteomes" id="UP000183649"/>
    </source>
</evidence>
<gene>
    <name evidence="2" type="ORF">Ga0061069_101422</name>
</gene>
<dbReference type="STRING" id="339866.GCA_001418255_00418"/>
<feature type="transmembrane region" description="Helical" evidence="1">
    <location>
        <begin position="227"/>
        <end position="252"/>
    </location>
</feature>
<dbReference type="Proteomes" id="UP000183649">
    <property type="component" value="Unassembled WGS sequence"/>
</dbReference>
<protein>
    <submittedName>
        <fullName evidence="2">Uncharacterized protein</fullName>
    </submittedName>
</protein>
<feature type="transmembrane region" description="Helical" evidence="1">
    <location>
        <begin position="30"/>
        <end position="49"/>
    </location>
</feature>
<reference evidence="3" key="1">
    <citation type="submission" date="2015-08" db="EMBL/GenBank/DDBJ databases">
        <authorList>
            <person name="Varghese N."/>
        </authorList>
    </citation>
    <scope>NUCLEOTIDE SEQUENCE [LARGE SCALE GENOMIC DNA]</scope>
    <source>
        <strain evidence="3">DSM 18181</strain>
    </source>
</reference>
<dbReference type="EMBL" id="CYHF01000001">
    <property type="protein sequence ID" value="CUA93937.1"/>
    <property type="molecule type" value="Genomic_DNA"/>
</dbReference>
<feature type="transmembrane region" description="Helical" evidence="1">
    <location>
        <begin position="187"/>
        <end position="207"/>
    </location>
</feature>
<feature type="transmembrane region" description="Helical" evidence="1">
    <location>
        <begin position="61"/>
        <end position="79"/>
    </location>
</feature>
<proteinExistence type="predicted"/>
<keyword evidence="1" id="KW-1133">Transmembrane helix</keyword>
<keyword evidence="1" id="KW-0812">Transmembrane</keyword>
<keyword evidence="3" id="KW-1185">Reference proteome</keyword>
<evidence type="ECO:0000313" key="2">
    <source>
        <dbReference type="EMBL" id="CUA93937.1"/>
    </source>
</evidence>
<organism evidence="2 3">
    <name type="scientific">Thiomonas bhubaneswarensis</name>
    <dbReference type="NCBI Taxonomy" id="339866"/>
    <lineage>
        <taxon>Bacteria</taxon>
        <taxon>Pseudomonadati</taxon>
        <taxon>Pseudomonadota</taxon>
        <taxon>Betaproteobacteria</taxon>
        <taxon>Burkholderiales</taxon>
        <taxon>Thiomonas</taxon>
    </lineage>
</organism>
<evidence type="ECO:0000256" key="1">
    <source>
        <dbReference type="SAM" id="Phobius"/>
    </source>
</evidence>
<keyword evidence="1" id="KW-0472">Membrane</keyword>
<dbReference type="RefSeq" id="WP_055449353.1">
    <property type="nucleotide sequence ID" value="NZ_CYHF01000001.1"/>
</dbReference>
<name>A0A0K6HSB8_9BURK</name>
<dbReference type="OrthoDB" id="8264631at2"/>